<accession>A0A9W6Q2X4</accession>
<dbReference type="Pfam" id="PF01243">
    <property type="entry name" value="PNPOx_N"/>
    <property type="match status" value="1"/>
</dbReference>
<dbReference type="SUPFAM" id="SSF50475">
    <property type="entry name" value="FMN-binding split barrel"/>
    <property type="match status" value="1"/>
</dbReference>
<feature type="domain" description="Pyridoxamine 5'-phosphate oxidase N-terminal" evidence="3">
    <location>
        <begin position="64"/>
        <end position="159"/>
    </location>
</feature>
<dbReference type="EMBL" id="BSSA01000002">
    <property type="protein sequence ID" value="GLW68782.1"/>
    <property type="molecule type" value="Genomic_DNA"/>
</dbReference>
<feature type="coiled-coil region" evidence="1">
    <location>
        <begin position="205"/>
        <end position="232"/>
    </location>
</feature>
<reference evidence="4" key="1">
    <citation type="submission" date="2023-02" db="EMBL/GenBank/DDBJ databases">
        <title>Kitasatospora phosalacinea NBRC 14627.</title>
        <authorList>
            <person name="Ichikawa N."/>
            <person name="Sato H."/>
            <person name="Tonouchi N."/>
        </authorList>
    </citation>
    <scope>NUCLEOTIDE SEQUENCE</scope>
    <source>
        <strain evidence="4">NBRC 14627</strain>
    </source>
</reference>
<dbReference type="InterPro" id="IPR011576">
    <property type="entry name" value="Pyridox_Oxase_N"/>
</dbReference>
<dbReference type="Proteomes" id="UP001165041">
    <property type="component" value="Unassembled WGS sequence"/>
</dbReference>
<dbReference type="AlphaFoldDB" id="A0A9W6Q2X4"/>
<dbReference type="InterPro" id="IPR012349">
    <property type="entry name" value="Split_barrel_FMN-bd"/>
</dbReference>
<name>A0A9W6Q2X4_9ACTN</name>
<evidence type="ECO:0000256" key="2">
    <source>
        <dbReference type="SAM" id="MobiDB-lite"/>
    </source>
</evidence>
<evidence type="ECO:0000259" key="3">
    <source>
        <dbReference type="Pfam" id="PF01243"/>
    </source>
</evidence>
<evidence type="ECO:0000313" key="5">
    <source>
        <dbReference type="Proteomes" id="UP001165041"/>
    </source>
</evidence>
<gene>
    <name evidence="4" type="ORF">Kpho02_10810</name>
</gene>
<feature type="compositionally biased region" description="Low complexity" evidence="2">
    <location>
        <begin position="22"/>
        <end position="47"/>
    </location>
</feature>
<evidence type="ECO:0000256" key="1">
    <source>
        <dbReference type="SAM" id="Coils"/>
    </source>
</evidence>
<protein>
    <submittedName>
        <fullName evidence="4">Pyridoxamine 5'-phosphate oxidase</fullName>
    </submittedName>
</protein>
<dbReference type="PANTHER" id="PTHR42815:SF2">
    <property type="entry name" value="FAD-BINDING, PUTATIVE (AFU_ORTHOLOGUE AFUA_6G07600)-RELATED"/>
    <property type="match status" value="1"/>
</dbReference>
<organism evidence="4 5">
    <name type="scientific">Kitasatospora phosalacinea</name>
    <dbReference type="NCBI Taxonomy" id="2065"/>
    <lineage>
        <taxon>Bacteria</taxon>
        <taxon>Bacillati</taxon>
        <taxon>Actinomycetota</taxon>
        <taxon>Actinomycetes</taxon>
        <taxon>Kitasatosporales</taxon>
        <taxon>Streptomycetaceae</taxon>
        <taxon>Kitasatospora</taxon>
    </lineage>
</organism>
<sequence>MSRYDRLAHTPAVRRLQQEMGSAAAARRLRARSPSVPSSSAPSSSAPSPSPDQLDDRPEPFGDAEAAFVRGLDGFLLATVNENGWPYIQFRGGPPGFVHVLNPHTLGYLDVRDNRQYLTTGNLRGGDGRVALFFLDHARQARLKVFGRATAVPVDRDPALAERLASPRTDGRVEQLVTVRVEAYAWNCPQHITPRFTERELADALDPVRDRLARLERENAHLRAELAAAATTAAPRPPRADTKD</sequence>
<comment type="caution">
    <text evidence="4">The sequence shown here is derived from an EMBL/GenBank/DDBJ whole genome shotgun (WGS) entry which is preliminary data.</text>
</comment>
<proteinExistence type="predicted"/>
<dbReference type="Gene3D" id="2.30.110.10">
    <property type="entry name" value="Electron Transport, Fmn-binding Protein, Chain A"/>
    <property type="match status" value="1"/>
</dbReference>
<evidence type="ECO:0000313" key="4">
    <source>
        <dbReference type="EMBL" id="GLW68782.1"/>
    </source>
</evidence>
<dbReference type="PANTHER" id="PTHR42815">
    <property type="entry name" value="FAD-BINDING, PUTATIVE (AFU_ORTHOLOGUE AFUA_6G07600)-RELATED"/>
    <property type="match status" value="1"/>
</dbReference>
<feature type="region of interest" description="Disordered" evidence="2">
    <location>
        <begin position="1"/>
        <end position="61"/>
    </location>
</feature>
<keyword evidence="1" id="KW-0175">Coiled coil</keyword>
<dbReference type="RefSeq" id="WP_285734082.1">
    <property type="nucleotide sequence ID" value="NZ_BSSA01000002.1"/>
</dbReference>